<dbReference type="GO" id="GO:0009742">
    <property type="term" value="P:brassinosteroid mediated signaling pathway"/>
    <property type="evidence" value="ECO:0007669"/>
    <property type="project" value="UniProtKB-KW"/>
</dbReference>
<evidence type="ECO:0000256" key="10">
    <source>
        <dbReference type="ARBA" id="ARBA00023136"/>
    </source>
</evidence>
<dbReference type="InterPro" id="IPR051502">
    <property type="entry name" value="RLP_Defense_Trigger"/>
</dbReference>
<dbReference type="Pfam" id="PF00560">
    <property type="entry name" value="LRR_1"/>
    <property type="match status" value="10"/>
</dbReference>
<dbReference type="InterPro" id="IPR013210">
    <property type="entry name" value="LRR_N_plant-typ"/>
</dbReference>
<keyword evidence="11" id="KW-0325">Glycoprotein</keyword>
<keyword evidence="8" id="KW-0677">Repeat</keyword>
<evidence type="ECO:0000313" key="16">
    <source>
        <dbReference type="Proteomes" id="UP000636709"/>
    </source>
</evidence>
<accession>A0A835BX50</accession>
<keyword evidence="7 13" id="KW-0732">Signal</keyword>
<name>A0A835BX50_9POAL</name>
<dbReference type="PROSITE" id="PS51450">
    <property type="entry name" value="LRR"/>
    <property type="match status" value="2"/>
</dbReference>
<evidence type="ECO:0000256" key="9">
    <source>
        <dbReference type="ARBA" id="ARBA00022989"/>
    </source>
</evidence>
<dbReference type="SUPFAM" id="SSF52047">
    <property type="entry name" value="RNI-like"/>
    <property type="match status" value="1"/>
</dbReference>
<protein>
    <recommendedName>
        <fullName evidence="14">Leucine-rich repeat-containing N-terminal plant-type domain-containing protein</fullName>
    </recommendedName>
</protein>
<comment type="similarity">
    <text evidence="2">Belongs to the RLP family.</text>
</comment>
<dbReference type="InterPro" id="IPR032675">
    <property type="entry name" value="LRR_dom_sf"/>
</dbReference>
<dbReference type="PANTHER" id="PTHR48062:SF52">
    <property type="entry name" value="RECEPTOR-LIKE PROTEIN 8-RELATED"/>
    <property type="match status" value="1"/>
</dbReference>
<keyword evidence="6 12" id="KW-0812">Transmembrane</keyword>
<feature type="chain" id="PRO_5032944912" description="Leucine-rich repeat-containing N-terminal plant-type domain-containing protein" evidence="13">
    <location>
        <begin position="22"/>
        <end position="915"/>
    </location>
</feature>
<dbReference type="InterPro" id="IPR001611">
    <property type="entry name" value="Leu-rich_rpt"/>
</dbReference>
<dbReference type="SUPFAM" id="SSF52058">
    <property type="entry name" value="L domain-like"/>
    <property type="match status" value="1"/>
</dbReference>
<feature type="signal peptide" evidence="13">
    <location>
        <begin position="1"/>
        <end position="21"/>
    </location>
</feature>
<feature type="domain" description="Leucine-rich repeat-containing N-terminal plant-type" evidence="14">
    <location>
        <begin position="27"/>
        <end position="58"/>
    </location>
</feature>
<evidence type="ECO:0000259" key="14">
    <source>
        <dbReference type="Pfam" id="PF08263"/>
    </source>
</evidence>
<keyword evidence="3" id="KW-1003">Cell membrane</keyword>
<dbReference type="SMART" id="SM00365">
    <property type="entry name" value="LRR_SD22"/>
    <property type="match status" value="4"/>
</dbReference>
<dbReference type="FunFam" id="3.80.10.10:FF:000095">
    <property type="entry name" value="LRR receptor-like serine/threonine-protein kinase GSO1"/>
    <property type="match status" value="1"/>
</dbReference>
<gene>
    <name evidence="15" type="ORF">HU200_033458</name>
</gene>
<dbReference type="EMBL" id="JACEFO010001799">
    <property type="protein sequence ID" value="KAF8701620.1"/>
    <property type="molecule type" value="Genomic_DNA"/>
</dbReference>
<evidence type="ECO:0000256" key="5">
    <source>
        <dbReference type="ARBA" id="ARBA00022626"/>
    </source>
</evidence>
<evidence type="ECO:0000256" key="6">
    <source>
        <dbReference type="ARBA" id="ARBA00022692"/>
    </source>
</evidence>
<organism evidence="15 16">
    <name type="scientific">Digitaria exilis</name>
    <dbReference type="NCBI Taxonomy" id="1010633"/>
    <lineage>
        <taxon>Eukaryota</taxon>
        <taxon>Viridiplantae</taxon>
        <taxon>Streptophyta</taxon>
        <taxon>Embryophyta</taxon>
        <taxon>Tracheophyta</taxon>
        <taxon>Spermatophyta</taxon>
        <taxon>Magnoliopsida</taxon>
        <taxon>Liliopsida</taxon>
        <taxon>Poales</taxon>
        <taxon>Poaceae</taxon>
        <taxon>PACMAD clade</taxon>
        <taxon>Panicoideae</taxon>
        <taxon>Panicodae</taxon>
        <taxon>Paniceae</taxon>
        <taxon>Anthephorinae</taxon>
        <taxon>Digitaria</taxon>
    </lineage>
</organism>
<dbReference type="Pfam" id="PF13516">
    <property type="entry name" value="LRR_6"/>
    <property type="match status" value="3"/>
</dbReference>
<evidence type="ECO:0000256" key="12">
    <source>
        <dbReference type="SAM" id="Phobius"/>
    </source>
</evidence>
<evidence type="ECO:0000256" key="4">
    <source>
        <dbReference type="ARBA" id="ARBA00022614"/>
    </source>
</evidence>
<comment type="subcellular location">
    <subcellularLocation>
        <location evidence="1">Cell membrane</location>
        <topology evidence="1">Single-pass type I membrane protein</topology>
    </subcellularLocation>
</comment>
<dbReference type="SMART" id="SM00369">
    <property type="entry name" value="LRR_TYP"/>
    <property type="match status" value="9"/>
</dbReference>
<comment type="caution">
    <text evidence="15">The sequence shown here is derived from an EMBL/GenBank/DDBJ whole genome shotgun (WGS) entry which is preliminary data.</text>
</comment>
<dbReference type="PRINTS" id="PR00019">
    <property type="entry name" value="LEURICHRPT"/>
</dbReference>
<keyword evidence="10 12" id="KW-0472">Membrane</keyword>
<reference evidence="15" key="1">
    <citation type="submission" date="2020-07" db="EMBL/GenBank/DDBJ databases">
        <title>Genome sequence and genetic diversity analysis of an under-domesticated orphan crop, white fonio (Digitaria exilis).</title>
        <authorList>
            <person name="Bennetzen J.L."/>
            <person name="Chen S."/>
            <person name="Ma X."/>
            <person name="Wang X."/>
            <person name="Yssel A.E.J."/>
            <person name="Chaluvadi S.R."/>
            <person name="Johnson M."/>
            <person name="Gangashetty P."/>
            <person name="Hamidou F."/>
            <person name="Sanogo M.D."/>
            <person name="Zwaenepoel A."/>
            <person name="Wallace J."/>
            <person name="Van De Peer Y."/>
            <person name="Van Deynze A."/>
        </authorList>
    </citation>
    <scope>NUCLEOTIDE SEQUENCE</scope>
    <source>
        <tissue evidence="15">Leaves</tissue>
    </source>
</reference>
<sequence length="915" mass="101782">MSCCTWCFCFLLCLRFLVCNACLHKERSALVDIGNKIGAWTHPSDGNDCCRWDGVTCSSGTGRVTGLDLTDLGGVIYLLNATWFLPFEELQSLSLSNLAIQGCLPGAGFEIWSSLHKLEILDLSNNQLNDSAILFLDSLPSLRSLFLNGNVITSAQILKRLSKRKLEVLDLSWNVIVDNISTDICNMTSLQELHLNANLFFGHLPSCFRNLTSLRVLDLSYNLLTINFPSPNFENMPSLVRFSLSYNHLEGILSLSSFSKYIQLKYLGLSSNSTDFQVRAETLVANISMQLQVIELSNCNLNANFDALQGFFLHQHGLHFIDLSNNNLSGRFPMWLIENNTDLLYLNVQNNSFDGPIVLPSKVNMNLLWLDASCNMLNREVPVGMNVTFPKLYHLNLSRNFFQGTCRSSLGYLENLLFLDISYNNFSDDIAASFFGPYQSSPASLFLSNNSFYGSLRELNSTSLQYLVLDNNDISGEIPISICENSMLGMVDISNNRLTGTIPNCICNPFVLQILNLRGNHLSGSIPADLSNCSLLQFLDLSKNHLSGQIPSLPNLTYLHLSENNFNGTFPLPVSFNPYLKTVDLRYNQLGGTIPSSIAEASPELRVLLLKGNLFEGMISIQVCQLKYLRLLDLSNNMLSGHIPSCLSSMGLYRDVDSFLFQYSGYRLTSGPDPDSFGSNDYSHSHYDNGFQGTLLEIDQEEITTKSRQDYYKGSILSYMSGLDFSSNQLKGSIPECIGSMQWLRALNFSNNSLSGPIPMSLYNLSNLESLDLSHNSLAGQIPSELAALHSLEVFSVAYNNLSGPTLGTMGQFITFDQSCYEGNPGLCGRPLPKNCSTTLSIPLPAVDDGHDRFDDLILFGSLALFYTVGFWTSLGALYFKSSWRWPLFSAVDRFCDSLVARWAILIRRVHSTGS</sequence>
<feature type="transmembrane region" description="Helical" evidence="12">
    <location>
        <begin position="857"/>
        <end position="880"/>
    </location>
</feature>
<dbReference type="GO" id="GO:0005886">
    <property type="term" value="C:plasma membrane"/>
    <property type="evidence" value="ECO:0007669"/>
    <property type="project" value="UniProtKB-SubCell"/>
</dbReference>
<evidence type="ECO:0000256" key="1">
    <source>
        <dbReference type="ARBA" id="ARBA00004251"/>
    </source>
</evidence>
<keyword evidence="9 12" id="KW-1133">Transmembrane helix</keyword>
<dbReference type="Proteomes" id="UP000636709">
    <property type="component" value="Unassembled WGS sequence"/>
</dbReference>
<evidence type="ECO:0000256" key="13">
    <source>
        <dbReference type="SAM" id="SignalP"/>
    </source>
</evidence>
<dbReference type="Pfam" id="PF08263">
    <property type="entry name" value="LRRNT_2"/>
    <property type="match status" value="1"/>
</dbReference>
<keyword evidence="5" id="KW-1070">Brassinosteroid signaling pathway</keyword>
<dbReference type="Gene3D" id="3.80.10.10">
    <property type="entry name" value="Ribonuclease Inhibitor"/>
    <property type="match status" value="3"/>
</dbReference>
<dbReference type="FunFam" id="3.80.10.10:FF:000111">
    <property type="entry name" value="LRR receptor-like serine/threonine-protein kinase ERECTA"/>
    <property type="match status" value="1"/>
</dbReference>
<evidence type="ECO:0000256" key="3">
    <source>
        <dbReference type="ARBA" id="ARBA00022475"/>
    </source>
</evidence>
<proteinExistence type="inferred from homology"/>
<dbReference type="Pfam" id="PF13855">
    <property type="entry name" value="LRR_8"/>
    <property type="match status" value="1"/>
</dbReference>
<evidence type="ECO:0000256" key="2">
    <source>
        <dbReference type="ARBA" id="ARBA00009592"/>
    </source>
</evidence>
<keyword evidence="16" id="KW-1185">Reference proteome</keyword>
<evidence type="ECO:0000313" key="15">
    <source>
        <dbReference type="EMBL" id="KAF8701620.1"/>
    </source>
</evidence>
<evidence type="ECO:0000256" key="7">
    <source>
        <dbReference type="ARBA" id="ARBA00022729"/>
    </source>
</evidence>
<dbReference type="PANTHER" id="PTHR48062">
    <property type="entry name" value="RECEPTOR-LIKE PROTEIN 14"/>
    <property type="match status" value="1"/>
</dbReference>
<evidence type="ECO:0000256" key="8">
    <source>
        <dbReference type="ARBA" id="ARBA00022737"/>
    </source>
</evidence>
<dbReference type="OrthoDB" id="4691307at2759"/>
<evidence type="ECO:0000256" key="11">
    <source>
        <dbReference type="ARBA" id="ARBA00023180"/>
    </source>
</evidence>
<dbReference type="InterPro" id="IPR003591">
    <property type="entry name" value="Leu-rich_rpt_typical-subtyp"/>
</dbReference>
<keyword evidence="4" id="KW-0433">Leucine-rich repeat</keyword>
<dbReference type="AlphaFoldDB" id="A0A835BX50"/>